<evidence type="ECO:0000256" key="8">
    <source>
        <dbReference type="ARBA" id="ARBA00023214"/>
    </source>
</evidence>
<feature type="transmembrane region" description="Helical" evidence="10">
    <location>
        <begin position="276"/>
        <end position="298"/>
    </location>
</feature>
<evidence type="ECO:0000256" key="2">
    <source>
        <dbReference type="ARBA" id="ARBA00022448"/>
    </source>
</evidence>
<gene>
    <name evidence="11" type="ORF">HK103_006209</name>
</gene>
<evidence type="ECO:0000256" key="6">
    <source>
        <dbReference type="ARBA" id="ARBA00023136"/>
    </source>
</evidence>
<dbReference type="GO" id="GO:0034707">
    <property type="term" value="C:chloride channel complex"/>
    <property type="evidence" value="ECO:0007669"/>
    <property type="project" value="UniProtKB-KW"/>
</dbReference>
<accession>A0AAD5UE19</accession>
<sequence length="437" mass="46743">MLMVLKPIDTVQPNTAEDSEKKLKNISRVICVVVLTALLCGISSGLLMMLLHFVAHSAWKYSDGTLIVAIGNEKIRYRMMIFVVNGLFVGVCKLLTSRLIPGETSIAGAIWKGKNLDFLPSFFKSIISIIAIALGCSLGREVAPQLVGAAVASEMHKFFSQKFQFLSDNHRPLLVAIGAGCSFAAVYQVPLGGALLTLEIWLGSLSRQNSIVVIIGCCLAAFTGTFLDLVVPYSVSLTTQMPYIIIPAILIGITNGFLFTGYVRAVQLLDPLKPKASWQIALYPMVALTILGGLCIPYPELAGNGSNLSQMLFSETVSWDFLAAMFFLKPFVIFLCLTSGTPGGLFTPTFTCGAIVGGILGKACAYFLPAISVQTCAFLGAASAIAVSLQAPLAALGLTLELVQDFSSVTPVMFASSIGLLISRYFKSPSTYTARKE</sequence>
<dbReference type="Proteomes" id="UP001210925">
    <property type="component" value="Unassembled WGS sequence"/>
</dbReference>
<keyword evidence="2" id="KW-0813">Transport</keyword>
<name>A0AAD5UE19_9FUNG</name>
<dbReference type="EMBL" id="JADGKB010000064">
    <property type="protein sequence ID" value="KAJ3255573.1"/>
    <property type="molecule type" value="Genomic_DNA"/>
</dbReference>
<evidence type="ECO:0000256" key="5">
    <source>
        <dbReference type="ARBA" id="ARBA00023065"/>
    </source>
</evidence>
<feature type="transmembrane region" description="Helical" evidence="10">
    <location>
        <begin position="75"/>
        <end position="96"/>
    </location>
</feature>
<dbReference type="SUPFAM" id="SSF81340">
    <property type="entry name" value="Clc chloride channel"/>
    <property type="match status" value="1"/>
</dbReference>
<evidence type="ECO:0000256" key="7">
    <source>
        <dbReference type="ARBA" id="ARBA00023173"/>
    </source>
</evidence>
<evidence type="ECO:0000256" key="4">
    <source>
        <dbReference type="ARBA" id="ARBA00022989"/>
    </source>
</evidence>
<evidence type="ECO:0000313" key="12">
    <source>
        <dbReference type="Proteomes" id="UP001210925"/>
    </source>
</evidence>
<keyword evidence="9" id="KW-0407">Ion channel</keyword>
<keyword evidence="8" id="KW-0868">Chloride</keyword>
<keyword evidence="4 10" id="KW-1133">Transmembrane helix</keyword>
<keyword evidence="7" id="KW-0869">Chloride channel</keyword>
<keyword evidence="3 10" id="KW-0812">Transmembrane</keyword>
<feature type="transmembrane region" description="Helical" evidence="10">
    <location>
        <begin position="243"/>
        <end position="264"/>
    </location>
</feature>
<dbReference type="Gene3D" id="1.10.3080.10">
    <property type="entry name" value="Clc chloride channel"/>
    <property type="match status" value="1"/>
</dbReference>
<evidence type="ECO:0000256" key="10">
    <source>
        <dbReference type="SAM" id="Phobius"/>
    </source>
</evidence>
<comment type="caution">
    <text evidence="11">The sequence shown here is derived from an EMBL/GenBank/DDBJ whole genome shotgun (WGS) entry which is preliminary data.</text>
</comment>
<dbReference type="Pfam" id="PF00654">
    <property type="entry name" value="Voltage_CLC"/>
    <property type="match status" value="1"/>
</dbReference>
<feature type="transmembrane region" description="Helical" evidence="10">
    <location>
        <begin position="29"/>
        <end position="55"/>
    </location>
</feature>
<evidence type="ECO:0008006" key="13">
    <source>
        <dbReference type="Google" id="ProtNLM"/>
    </source>
</evidence>
<dbReference type="InterPro" id="IPR001807">
    <property type="entry name" value="ClC"/>
</dbReference>
<feature type="transmembrane region" description="Helical" evidence="10">
    <location>
        <begin position="172"/>
        <end position="190"/>
    </location>
</feature>
<feature type="transmembrane region" description="Helical" evidence="10">
    <location>
        <begin position="346"/>
        <end position="368"/>
    </location>
</feature>
<dbReference type="InterPro" id="IPR050368">
    <property type="entry name" value="ClC-type_chloride_channel"/>
</dbReference>
<evidence type="ECO:0000256" key="3">
    <source>
        <dbReference type="ARBA" id="ARBA00022692"/>
    </source>
</evidence>
<keyword evidence="12" id="KW-1185">Reference proteome</keyword>
<dbReference type="AlphaFoldDB" id="A0AAD5UE19"/>
<dbReference type="PANTHER" id="PTHR43427">
    <property type="entry name" value="CHLORIDE CHANNEL PROTEIN CLC-E"/>
    <property type="match status" value="1"/>
</dbReference>
<reference evidence="11" key="1">
    <citation type="submission" date="2020-05" db="EMBL/GenBank/DDBJ databases">
        <title>Phylogenomic resolution of chytrid fungi.</title>
        <authorList>
            <person name="Stajich J.E."/>
            <person name="Amses K."/>
            <person name="Simmons R."/>
            <person name="Seto K."/>
            <person name="Myers J."/>
            <person name="Bonds A."/>
            <person name="Quandt C.A."/>
            <person name="Barry K."/>
            <person name="Liu P."/>
            <person name="Grigoriev I."/>
            <person name="Longcore J.E."/>
            <person name="James T.Y."/>
        </authorList>
    </citation>
    <scope>NUCLEOTIDE SEQUENCE</scope>
    <source>
        <strain evidence="11">PLAUS21</strain>
    </source>
</reference>
<proteinExistence type="predicted"/>
<evidence type="ECO:0000256" key="1">
    <source>
        <dbReference type="ARBA" id="ARBA00004141"/>
    </source>
</evidence>
<protein>
    <recommendedName>
        <fullName evidence="13">Chloride channel protein</fullName>
    </recommendedName>
</protein>
<dbReference type="PANTHER" id="PTHR43427:SF6">
    <property type="entry name" value="CHLORIDE CHANNEL PROTEIN CLC-E"/>
    <property type="match status" value="1"/>
</dbReference>
<keyword evidence="5" id="KW-0406">Ion transport</keyword>
<feature type="transmembrane region" description="Helical" evidence="10">
    <location>
        <begin position="210"/>
        <end position="231"/>
    </location>
</feature>
<comment type="subcellular location">
    <subcellularLocation>
        <location evidence="1">Membrane</location>
        <topology evidence="1">Multi-pass membrane protein</topology>
    </subcellularLocation>
</comment>
<evidence type="ECO:0000256" key="9">
    <source>
        <dbReference type="ARBA" id="ARBA00023303"/>
    </source>
</evidence>
<organism evidence="11 12">
    <name type="scientific">Boothiomyces macroporosus</name>
    <dbReference type="NCBI Taxonomy" id="261099"/>
    <lineage>
        <taxon>Eukaryota</taxon>
        <taxon>Fungi</taxon>
        <taxon>Fungi incertae sedis</taxon>
        <taxon>Chytridiomycota</taxon>
        <taxon>Chytridiomycota incertae sedis</taxon>
        <taxon>Chytridiomycetes</taxon>
        <taxon>Rhizophydiales</taxon>
        <taxon>Terramycetaceae</taxon>
        <taxon>Boothiomyces</taxon>
    </lineage>
</organism>
<evidence type="ECO:0000313" key="11">
    <source>
        <dbReference type="EMBL" id="KAJ3255573.1"/>
    </source>
</evidence>
<dbReference type="InterPro" id="IPR014743">
    <property type="entry name" value="Cl-channel_core"/>
</dbReference>
<feature type="transmembrane region" description="Helical" evidence="10">
    <location>
        <begin position="406"/>
        <end position="426"/>
    </location>
</feature>
<feature type="transmembrane region" description="Helical" evidence="10">
    <location>
        <begin position="375"/>
        <end position="400"/>
    </location>
</feature>
<dbReference type="GO" id="GO:0005254">
    <property type="term" value="F:chloride channel activity"/>
    <property type="evidence" value="ECO:0007669"/>
    <property type="project" value="UniProtKB-KW"/>
</dbReference>
<dbReference type="PRINTS" id="PR00762">
    <property type="entry name" value="CLCHANNEL"/>
</dbReference>
<keyword evidence="6 10" id="KW-0472">Membrane</keyword>